<sequence>MTAKVYFRGQEAYFDEDNNIWKFTSDDSPVNKYVNIVCPKCMKKMKEDEVDNCIGRLPGVKHACCGHGVKQGYIIFENGIKLTFEDLKVEK</sequence>
<dbReference type="RefSeq" id="WP_278523474.1">
    <property type="nucleotide sequence ID" value="NZ_JADIIN010000059.1"/>
</dbReference>
<reference evidence="1" key="1">
    <citation type="submission" date="2020-10" db="EMBL/GenBank/DDBJ databases">
        <title>Dehalococcoides mccartyi of a TCE/Cr reducing biochatode.</title>
        <authorList>
            <person name="Matturro B."/>
        </authorList>
    </citation>
    <scope>NUCLEOTIDE SEQUENCE</scope>
    <source>
        <strain evidence="1">Bin4</strain>
    </source>
</reference>
<dbReference type="Proteomes" id="UP000658733">
    <property type="component" value="Unassembled WGS sequence"/>
</dbReference>
<protein>
    <submittedName>
        <fullName evidence="1">Uncharacterized protein</fullName>
    </submittedName>
</protein>
<organism evidence="1 2">
    <name type="scientific">Methanobrevibacter arboriphilus</name>
    <dbReference type="NCBI Taxonomy" id="39441"/>
    <lineage>
        <taxon>Archaea</taxon>
        <taxon>Methanobacteriati</taxon>
        <taxon>Methanobacteriota</taxon>
        <taxon>Methanomada group</taxon>
        <taxon>Methanobacteria</taxon>
        <taxon>Methanobacteriales</taxon>
        <taxon>Methanobacteriaceae</taxon>
        <taxon>Methanobrevibacter</taxon>
    </lineage>
</organism>
<accession>A0A843AQZ3</accession>
<proteinExistence type="predicted"/>
<gene>
    <name evidence="1" type="ORF">ISP01_07165</name>
</gene>
<evidence type="ECO:0000313" key="1">
    <source>
        <dbReference type="EMBL" id="MBF4469170.1"/>
    </source>
</evidence>
<evidence type="ECO:0000313" key="2">
    <source>
        <dbReference type="Proteomes" id="UP000658733"/>
    </source>
</evidence>
<dbReference type="EMBL" id="JADIIN010000059">
    <property type="protein sequence ID" value="MBF4469170.1"/>
    <property type="molecule type" value="Genomic_DNA"/>
</dbReference>
<dbReference type="AlphaFoldDB" id="A0A843AQZ3"/>
<comment type="caution">
    <text evidence="1">The sequence shown here is derived from an EMBL/GenBank/DDBJ whole genome shotgun (WGS) entry which is preliminary data.</text>
</comment>
<name>A0A843AQZ3_METAZ</name>